<reference evidence="2 3" key="1">
    <citation type="journal article" date="2019" name="Genome Biol. Evol.">
        <title>Insights into the evolution of the New World diploid cottons (Gossypium, subgenus Houzingenia) based on genome sequencing.</title>
        <authorList>
            <person name="Grover C.E."/>
            <person name="Arick M.A. 2nd"/>
            <person name="Thrash A."/>
            <person name="Conover J.L."/>
            <person name="Sanders W.S."/>
            <person name="Peterson D.G."/>
            <person name="Frelichowski J.E."/>
            <person name="Scheffler J.A."/>
            <person name="Scheffler B.E."/>
            <person name="Wendel J.F."/>
        </authorList>
    </citation>
    <scope>NUCLEOTIDE SEQUENCE [LARGE SCALE GENOMIC DNA]</scope>
    <source>
        <strain evidence="2">4</strain>
        <tissue evidence="2">Leaf</tissue>
    </source>
</reference>
<evidence type="ECO:0000313" key="3">
    <source>
        <dbReference type="Proteomes" id="UP000593574"/>
    </source>
</evidence>
<evidence type="ECO:0000256" key="1">
    <source>
        <dbReference type="SAM" id="MobiDB-lite"/>
    </source>
</evidence>
<proteinExistence type="predicted"/>
<keyword evidence="3" id="KW-1185">Reference proteome</keyword>
<feature type="region of interest" description="Disordered" evidence="1">
    <location>
        <begin position="68"/>
        <end position="92"/>
    </location>
</feature>
<evidence type="ECO:0008006" key="4">
    <source>
        <dbReference type="Google" id="ProtNLM"/>
    </source>
</evidence>
<organism evidence="2 3">
    <name type="scientific">Gossypium laxum</name>
    <dbReference type="NCBI Taxonomy" id="34288"/>
    <lineage>
        <taxon>Eukaryota</taxon>
        <taxon>Viridiplantae</taxon>
        <taxon>Streptophyta</taxon>
        <taxon>Embryophyta</taxon>
        <taxon>Tracheophyta</taxon>
        <taxon>Spermatophyta</taxon>
        <taxon>Magnoliopsida</taxon>
        <taxon>eudicotyledons</taxon>
        <taxon>Gunneridae</taxon>
        <taxon>Pentapetalae</taxon>
        <taxon>rosids</taxon>
        <taxon>malvids</taxon>
        <taxon>Malvales</taxon>
        <taxon>Malvaceae</taxon>
        <taxon>Malvoideae</taxon>
        <taxon>Gossypium</taxon>
    </lineage>
</organism>
<dbReference type="Proteomes" id="UP000593574">
    <property type="component" value="Unassembled WGS sequence"/>
</dbReference>
<evidence type="ECO:0000313" key="2">
    <source>
        <dbReference type="EMBL" id="MBA0721938.1"/>
    </source>
</evidence>
<dbReference type="EMBL" id="JABEZV010000009">
    <property type="protein sequence ID" value="MBA0721938.1"/>
    <property type="molecule type" value="Genomic_DNA"/>
</dbReference>
<dbReference type="AlphaFoldDB" id="A0A7J9ACZ5"/>
<comment type="caution">
    <text evidence="2">The sequence shown here is derived from an EMBL/GenBank/DDBJ whole genome shotgun (WGS) entry which is preliminary data.</text>
</comment>
<accession>A0A7J9ACZ5</accession>
<feature type="non-terminal residue" evidence="2">
    <location>
        <position position="1"/>
    </location>
</feature>
<gene>
    <name evidence="2" type="ORF">Golax_009433</name>
</gene>
<protein>
    <recommendedName>
        <fullName evidence="4">DUF4283 domain-containing protein</fullName>
    </recommendedName>
</protein>
<sequence>VDFWILIHDLPHGFISEVVARQLGSFIGIFLEYYASTIQLAYKGIMRLRVRVDSRKTGAWRSRWLVEDGSGGGKSSNYGNSTNKPIKVGDLGHNNNEYSNKFDEDMVVLEEENNPIRQNDGLKGARFQSNASEVSSNVDLNEASSNLL</sequence>
<name>A0A7J9ACZ5_9ROSI</name>